<name>A0A1E5ULR6_9POAL</name>
<proteinExistence type="predicted"/>
<keyword evidence="2" id="KW-1185">Reference proteome</keyword>
<gene>
    <name evidence="1" type="ORF">BAE44_0025227</name>
</gene>
<evidence type="ECO:0000313" key="1">
    <source>
        <dbReference type="EMBL" id="OEL13755.1"/>
    </source>
</evidence>
<organism evidence="1 2">
    <name type="scientific">Dichanthelium oligosanthes</name>
    <dbReference type="NCBI Taxonomy" id="888268"/>
    <lineage>
        <taxon>Eukaryota</taxon>
        <taxon>Viridiplantae</taxon>
        <taxon>Streptophyta</taxon>
        <taxon>Embryophyta</taxon>
        <taxon>Tracheophyta</taxon>
        <taxon>Spermatophyta</taxon>
        <taxon>Magnoliopsida</taxon>
        <taxon>Liliopsida</taxon>
        <taxon>Poales</taxon>
        <taxon>Poaceae</taxon>
        <taxon>PACMAD clade</taxon>
        <taxon>Panicoideae</taxon>
        <taxon>Panicodae</taxon>
        <taxon>Paniceae</taxon>
        <taxon>Dichantheliinae</taxon>
        <taxon>Dichanthelium</taxon>
    </lineage>
</organism>
<comment type="caution">
    <text evidence="1">The sequence shown here is derived from an EMBL/GenBank/DDBJ whole genome shotgun (WGS) entry which is preliminary data.</text>
</comment>
<dbReference type="PANTHER" id="PTHR47865">
    <property type="entry name" value="OS05G0580550 PROTEIN"/>
    <property type="match status" value="1"/>
</dbReference>
<dbReference type="PANTHER" id="PTHR47865:SF1">
    <property type="entry name" value="OS08G0106700 PROTEIN"/>
    <property type="match status" value="1"/>
</dbReference>
<dbReference type="AlphaFoldDB" id="A0A1E5ULR6"/>
<dbReference type="EMBL" id="LWDX02072362">
    <property type="protein sequence ID" value="OEL13755.1"/>
    <property type="molecule type" value="Genomic_DNA"/>
</dbReference>
<evidence type="ECO:0000313" key="2">
    <source>
        <dbReference type="Proteomes" id="UP000095767"/>
    </source>
</evidence>
<reference evidence="1 2" key="1">
    <citation type="submission" date="2016-09" db="EMBL/GenBank/DDBJ databases">
        <title>The draft genome of Dichanthelium oligosanthes: A C3 panicoid grass species.</title>
        <authorList>
            <person name="Studer A.J."/>
            <person name="Schnable J.C."/>
            <person name="Brutnell T.P."/>
        </authorList>
    </citation>
    <scope>NUCLEOTIDE SEQUENCE [LARGE SCALE GENOMIC DNA]</scope>
    <source>
        <strain evidence="2">cv. Kellogg 1175</strain>
        <tissue evidence="1">Leaf</tissue>
    </source>
</reference>
<protein>
    <submittedName>
        <fullName evidence="1">Uncharacterized protein</fullName>
    </submittedName>
</protein>
<feature type="non-terminal residue" evidence="1">
    <location>
        <position position="1"/>
    </location>
</feature>
<dbReference type="Proteomes" id="UP000095767">
    <property type="component" value="Unassembled WGS sequence"/>
</dbReference>
<sequence length="83" mass="9323">LVGAFDRAFEKLAAAIKGAATADKDMPEGLFETVGKLPCFEHIHESLYYAHLVDNPHIARAFILLPFDLKITWVTKFVTDKFT</sequence>
<accession>A0A1E5ULR6</accession>